<dbReference type="SUPFAM" id="SSF46785">
    <property type="entry name" value="Winged helix' DNA-binding domain"/>
    <property type="match status" value="1"/>
</dbReference>
<dbReference type="PROSITE" id="PS50931">
    <property type="entry name" value="HTH_LYSR"/>
    <property type="match status" value="1"/>
</dbReference>
<dbReference type="GO" id="GO:0003700">
    <property type="term" value="F:DNA-binding transcription factor activity"/>
    <property type="evidence" value="ECO:0007669"/>
    <property type="project" value="InterPro"/>
</dbReference>
<keyword evidence="2" id="KW-0805">Transcription regulation</keyword>
<dbReference type="SUPFAM" id="SSF53850">
    <property type="entry name" value="Periplasmic binding protein-like II"/>
    <property type="match status" value="1"/>
</dbReference>
<feature type="region of interest" description="Disordered" evidence="5">
    <location>
        <begin position="310"/>
        <end position="336"/>
    </location>
</feature>
<dbReference type="GO" id="GO:0045893">
    <property type="term" value="P:positive regulation of DNA-templated transcription"/>
    <property type="evidence" value="ECO:0007669"/>
    <property type="project" value="InterPro"/>
</dbReference>
<evidence type="ECO:0000256" key="1">
    <source>
        <dbReference type="ARBA" id="ARBA00009437"/>
    </source>
</evidence>
<dbReference type="Pfam" id="PF00126">
    <property type="entry name" value="HTH_1"/>
    <property type="match status" value="1"/>
</dbReference>
<dbReference type="GO" id="GO:0003677">
    <property type="term" value="F:DNA binding"/>
    <property type="evidence" value="ECO:0007669"/>
    <property type="project" value="UniProtKB-KW"/>
</dbReference>
<dbReference type="InterPro" id="IPR036390">
    <property type="entry name" value="WH_DNA-bd_sf"/>
</dbReference>
<proteinExistence type="inferred from homology"/>
<keyword evidence="3" id="KW-0238">DNA-binding</keyword>
<accession>A0A3N6NIW2</accession>
<evidence type="ECO:0000313" key="8">
    <source>
        <dbReference type="Proteomes" id="UP000272778"/>
    </source>
</evidence>
<reference evidence="7 8" key="1">
    <citation type="submission" date="2018-11" db="EMBL/GenBank/DDBJ databases">
        <title>Paraburkholderia sp. DHOA04, isolated from soil.</title>
        <authorList>
            <person name="Gao Z.-H."/>
            <person name="Qiu L.-H."/>
            <person name="Fu J.-C."/>
        </authorList>
    </citation>
    <scope>NUCLEOTIDE SEQUENCE [LARGE SCALE GENOMIC DNA]</scope>
    <source>
        <strain evidence="7 8">DHOA04</strain>
    </source>
</reference>
<keyword evidence="4" id="KW-0804">Transcription</keyword>
<name>A0A3N6NIW2_9BURK</name>
<dbReference type="PRINTS" id="PR00039">
    <property type="entry name" value="HTHLYSR"/>
</dbReference>
<keyword evidence="8" id="KW-1185">Reference proteome</keyword>
<dbReference type="PANTHER" id="PTHR30419">
    <property type="entry name" value="HTH-TYPE TRANSCRIPTIONAL REGULATOR YBHD"/>
    <property type="match status" value="1"/>
</dbReference>
<dbReference type="Gene3D" id="1.10.10.10">
    <property type="entry name" value="Winged helix-like DNA-binding domain superfamily/Winged helix DNA-binding domain"/>
    <property type="match status" value="1"/>
</dbReference>
<evidence type="ECO:0000256" key="4">
    <source>
        <dbReference type="ARBA" id="ARBA00023163"/>
    </source>
</evidence>
<dbReference type="OrthoDB" id="9814165at2"/>
<organism evidence="7 8">
    <name type="scientific">Paraburkholderia dinghuensis</name>
    <dbReference type="NCBI Taxonomy" id="2305225"/>
    <lineage>
        <taxon>Bacteria</taxon>
        <taxon>Pseudomonadati</taxon>
        <taxon>Pseudomonadota</taxon>
        <taxon>Betaproteobacteria</taxon>
        <taxon>Burkholderiales</taxon>
        <taxon>Burkholderiaceae</taxon>
        <taxon>Paraburkholderia</taxon>
    </lineage>
</organism>
<dbReference type="GO" id="GO:0019619">
    <property type="term" value="P:3,4-dihydroxybenzoate catabolic process"/>
    <property type="evidence" value="ECO:0007669"/>
    <property type="project" value="InterPro"/>
</dbReference>
<dbReference type="InterPro" id="IPR050950">
    <property type="entry name" value="HTH-type_LysR_regulators"/>
</dbReference>
<dbReference type="InterPro" id="IPR012787">
    <property type="entry name" value="TF_PcaQ"/>
</dbReference>
<evidence type="ECO:0000256" key="2">
    <source>
        <dbReference type="ARBA" id="ARBA00023015"/>
    </source>
</evidence>
<dbReference type="Pfam" id="PF03466">
    <property type="entry name" value="LysR_substrate"/>
    <property type="match status" value="1"/>
</dbReference>
<dbReference type="NCBIfam" id="TIGR02424">
    <property type="entry name" value="TF_pcaQ"/>
    <property type="match status" value="1"/>
</dbReference>
<dbReference type="InterPro" id="IPR005119">
    <property type="entry name" value="LysR_subst-bd"/>
</dbReference>
<feature type="domain" description="HTH lysR-type" evidence="6">
    <location>
        <begin position="10"/>
        <end position="67"/>
    </location>
</feature>
<dbReference type="FunFam" id="1.10.10.10:FF:000001">
    <property type="entry name" value="LysR family transcriptional regulator"/>
    <property type="match status" value="1"/>
</dbReference>
<dbReference type="GO" id="GO:0005829">
    <property type="term" value="C:cytosol"/>
    <property type="evidence" value="ECO:0007669"/>
    <property type="project" value="TreeGrafter"/>
</dbReference>
<evidence type="ECO:0000256" key="5">
    <source>
        <dbReference type="SAM" id="MobiDB-lite"/>
    </source>
</evidence>
<evidence type="ECO:0000259" key="6">
    <source>
        <dbReference type="PROSITE" id="PS50931"/>
    </source>
</evidence>
<dbReference type="Gene3D" id="3.40.190.10">
    <property type="entry name" value="Periplasmic binding protein-like II"/>
    <property type="match status" value="2"/>
</dbReference>
<gene>
    <name evidence="7" type="primary">pcaQ</name>
    <name evidence="7" type="ORF">D1Y85_04010</name>
</gene>
<dbReference type="InterPro" id="IPR036388">
    <property type="entry name" value="WH-like_DNA-bd_sf"/>
</dbReference>
<dbReference type="EMBL" id="RQIS01000002">
    <property type="protein sequence ID" value="RQH09042.1"/>
    <property type="molecule type" value="Genomic_DNA"/>
</dbReference>
<protein>
    <submittedName>
        <fullName evidence="7">Pca operon transcription factor PcaQ</fullName>
    </submittedName>
</protein>
<evidence type="ECO:0000313" key="7">
    <source>
        <dbReference type="EMBL" id="RQH09042.1"/>
    </source>
</evidence>
<dbReference type="AlphaFoldDB" id="A0A3N6NIW2"/>
<dbReference type="Proteomes" id="UP000272778">
    <property type="component" value="Unassembled WGS sequence"/>
</dbReference>
<dbReference type="InterPro" id="IPR000847">
    <property type="entry name" value="LysR_HTH_N"/>
</dbReference>
<sequence length="336" mass="35769">MQHRLADARVKFRHLQCFLAVAQFGSVQQAAESLSITQPAVSKTIAELESVLGVRLFERGRHGAVPTREGHLFMPHASACVSALRQGVELLARGEGAVAATLDVGVLPTVATDVLSAALRRFAGQWPRVSVRLLTAANAELLERLKSGAISVAIGRLADPERMVGLSFELLYNEPLTVVVRAGHPLEQGGGLPAQLAQFPLVLPPFGTLIRQAADSLLAAWGAQPLSVFVEMLSVSVGRSLALENDAVWFVPAGAVEYDLRQGALVRLPMPPAGSEEPVGLILRTDTQPSPAGRALIDAVKRAALEREARNAADAAAADSRREGPTAPKRPRGRKR</sequence>
<dbReference type="RefSeq" id="WP_124149742.1">
    <property type="nucleotide sequence ID" value="NZ_RQIS01000002.1"/>
</dbReference>
<evidence type="ECO:0000256" key="3">
    <source>
        <dbReference type="ARBA" id="ARBA00023125"/>
    </source>
</evidence>
<dbReference type="PANTHER" id="PTHR30419:SF8">
    <property type="entry name" value="NITROGEN ASSIMILATION TRANSCRIPTIONAL ACTIVATOR-RELATED"/>
    <property type="match status" value="1"/>
</dbReference>
<comment type="caution">
    <text evidence="7">The sequence shown here is derived from an EMBL/GenBank/DDBJ whole genome shotgun (WGS) entry which is preliminary data.</text>
</comment>
<comment type="similarity">
    <text evidence="1">Belongs to the LysR transcriptional regulatory family.</text>
</comment>